<dbReference type="PANTHER" id="PTHR33162:SF1">
    <property type="entry name" value="SEC-INDEPENDENT PROTEIN TRANSLOCASE PROTEIN TATA, CHLOROPLASTIC"/>
    <property type="match status" value="1"/>
</dbReference>
<dbReference type="Proteomes" id="UP000467214">
    <property type="component" value="Unassembled WGS sequence"/>
</dbReference>
<dbReference type="Gene3D" id="1.20.5.3310">
    <property type="match status" value="1"/>
</dbReference>
<evidence type="ECO:0000256" key="1">
    <source>
        <dbReference type="ARBA" id="ARBA00004167"/>
    </source>
</evidence>
<keyword evidence="6 10" id="KW-0653">Protein transport</keyword>
<keyword evidence="12" id="KW-1185">Reference proteome</keyword>
<name>A0A845BIS3_9NEIS</name>
<evidence type="ECO:0000256" key="2">
    <source>
        <dbReference type="ARBA" id="ARBA00022448"/>
    </source>
</evidence>
<organism evidence="11 12">
    <name type="scientific">Craterilacuibacter sinensis</name>
    <dbReference type="NCBI Taxonomy" id="2686017"/>
    <lineage>
        <taxon>Bacteria</taxon>
        <taxon>Pseudomonadati</taxon>
        <taxon>Pseudomonadota</taxon>
        <taxon>Betaproteobacteria</taxon>
        <taxon>Neisseriales</taxon>
        <taxon>Neisseriaceae</taxon>
        <taxon>Craterilacuibacter</taxon>
    </lineage>
</organism>
<keyword evidence="3 10" id="KW-1003">Cell membrane</keyword>
<dbReference type="InterPro" id="IPR003369">
    <property type="entry name" value="TatA/B/E"/>
</dbReference>
<evidence type="ECO:0000256" key="10">
    <source>
        <dbReference type="HAMAP-Rule" id="MF_00237"/>
    </source>
</evidence>
<evidence type="ECO:0000256" key="8">
    <source>
        <dbReference type="ARBA" id="ARBA00023010"/>
    </source>
</evidence>
<gene>
    <name evidence="10" type="primary">tatB</name>
    <name evidence="11" type="ORF">GQF02_03800</name>
</gene>
<accession>A0A845BIS3</accession>
<proteinExistence type="inferred from homology"/>
<evidence type="ECO:0000256" key="6">
    <source>
        <dbReference type="ARBA" id="ARBA00022927"/>
    </source>
</evidence>
<comment type="function">
    <text evidence="10">Part of the twin-arginine translocation (Tat) system that transports large folded proteins containing a characteristic twin-arginine motif in their signal peptide across membranes. Together with TatC, TatB is part of a receptor directly interacting with Tat signal peptides. TatB may form an oligomeric binding site that transiently accommodates folded Tat precursor proteins before their translocation.</text>
</comment>
<evidence type="ECO:0000313" key="11">
    <source>
        <dbReference type="EMBL" id="MXR36099.1"/>
    </source>
</evidence>
<protein>
    <recommendedName>
        <fullName evidence="10">Sec-independent protein translocase protein TatB</fullName>
    </recommendedName>
</protein>
<dbReference type="PANTHER" id="PTHR33162">
    <property type="entry name" value="SEC-INDEPENDENT PROTEIN TRANSLOCASE PROTEIN TATA, CHLOROPLASTIC"/>
    <property type="match status" value="1"/>
</dbReference>
<dbReference type="EMBL" id="WSSB01000002">
    <property type="protein sequence ID" value="MXR36099.1"/>
    <property type="molecule type" value="Genomic_DNA"/>
</dbReference>
<keyword evidence="9 10" id="KW-0472">Membrane</keyword>
<evidence type="ECO:0000256" key="5">
    <source>
        <dbReference type="ARBA" id="ARBA00022692"/>
    </source>
</evidence>
<dbReference type="GO" id="GO:0008320">
    <property type="term" value="F:protein transmembrane transporter activity"/>
    <property type="evidence" value="ECO:0007669"/>
    <property type="project" value="UniProtKB-UniRule"/>
</dbReference>
<dbReference type="PRINTS" id="PR01506">
    <property type="entry name" value="TATBPROTEIN"/>
</dbReference>
<keyword evidence="8 10" id="KW-0811">Translocation</keyword>
<dbReference type="RefSeq" id="WP_124736695.1">
    <property type="nucleotide sequence ID" value="NZ_WSSB01000002.1"/>
</dbReference>
<keyword evidence="5 10" id="KW-0812">Transmembrane</keyword>
<keyword evidence="7 10" id="KW-1133">Transmembrane helix</keyword>
<keyword evidence="2 10" id="KW-0813">Transport</keyword>
<evidence type="ECO:0000256" key="9">
    <source>
        <dbReference type="ARBA" id="ARBA00023136"/>
    </source>
</evidence>
<keyword evidence="4" id="KW-0997">Cell inner membrane</keyword>
<evidence type="ECO:0000256" key="7">
    <source>
        <dbReference type="ARBA" id="ARBA00022989"/>
    </source>
</evidence>
<evidence type="ECO:0000256" key="3">
    <source>
        <dbReference type="ARBA" id="ARBA00022475"/>
    </source>
</evidence>
<dbReference type="HAMAP" id="MF_00237">
    <property type="entry name" value="TatB"/>
    <property type="match status" value="1"/>
</dbReference>
<comment type="caution">
    <text evidence="11">The sequence shown here is derived from an EMBL/GenBank/DDBJ whole genome shotgun (WGS) entry which is preliminary data.</text>
</comment>
<dbReference type="GO" id="GO:0033281">
    <property type="term" value="C:TAT protein transport complex"/>
    <property type="evidence" value="ECO:0007669"/>
    <property type="project" value="UniProtKB-UniRule"/>
</dbReference>
<comment type="subunit">
    <text evidence="10">The Tat system comprises two distinct complexes: a TatABC complex, containing multiple copies of TatA, TatB and TatC subunits, and a separate TatA complex, containing only TatA subunits. Substrates initially bind to the TatABC complex, which probably triggers association of the separate TatA complex to form the active translocon.</text>
</comment>
<reference evidence="11 12" key="1">
    <citation type="submission" date="2019-12" db="EMBL/GenBank/DDBJ databases">
        <title>Neisseriaceae gen. nov. sp. Genome sequencing and assembly.</title>
        <authorList>
            <person name="Liu Z."/>
            <person name="Li A."/>
        </authorList>
    </citation>
    <scope>NUCLEOTIDE SEQUENCE [LARGE SCALE GENOMIC DNA]</scope>
    <source>
        <strain evidence="11 12">B2N2-7</strain>
    </source>
</reference>
<dbReference type="InterPro" id="IPR018448">
    <property type="entry name" value="TatB"/>
</dbReference>
<dbReference type="AlphaFoldDB" id="A0A845BIS3"/>
<comment type="similarity">
    <text evidence="10">Belongs to the TatB family.</text>
</comment>
<dbReference type="GO" id="GO:0043953">
    <property type="term" value="P:protein transport by the Tat complex"/>
    <property type="evidence" value="ECO:0007669"/>
    <property type="project" value="UniProtKB-UniRule"/>
</dbReference>
<evidence type="ECO:0000256" key="4">
    <source>
        <dbReference type="ARBA" id="ARBA00022519"/>
    </source>
</evidence>
<sequence>MFEISFGEIILISVVALVILGPERLPTVARTLGALVGRAQRFVSSVKADVQQQAADSGLLGISQDIRGAADSFRSQMQEQVDEVKNVVAEQQSALHEVASSAAAPFDEARRSLQPDVALAPAADTDPHELIAAAHRDDADDTLPLVNDKQLDLFDPPASAPADKPSA</sequence>
<dbReference type="Pfam" id="PF02416">
    <property type="entry name" value="TatA_B_E"/>
    <property type="match status" value="1"/>
</dbReference>
<comment type="subcellular location">
    <subcellularLocation>
        <location evidence="10">Cell membrane</location>
        <topology evidence="10">Single-pass membrane protein</topology>
    </subcellularLocation>
    <subcellularLocation>
        <location evidence="1">Membrane</location>
        <topology evidence="1">Single-pass membrane protein</topology>
    </subcellularLocation>
</comment>
<evidence type="ECO:0000313" key="12">
    <source>
        <dbReference type="Proteomes" id="UP000467214"/>
    </source>
</evidence>